<accession>A0A0F6AD50</accession>
<evidence type="ECO:0000256" key="1">
    <source>
        <dbReference type="SAM" id="Coils"/>
    </source>
</evidence>
<gene>
    <name evidence="2" type="ORF">N479_11775</name>
</gene>
<comment type="caution">
    <text evidence="2">The sequence shown here is derived from an EMBL/GenBank/DDBJ whole genome shotgun (WGS) entry which is preliminary data.</text>
</comment>
<dbReference type="AlphaFoldDB" id="A0A0F6AD50"/>
<evidence type="ECO:0000313" key="2">
    <source>
        <dbReference type="EMBL" id="KKE84083.1"/>
    </source>
</evidence>
<name>A0A0F6AD50_9GAMM</name>
<dbReference type="PATRIC" id="fig|1129367.4.peg.2147"/>
<reference evidence="2 3" key="1">
    <citation type="journal article" date="2015" name="BMC Genomics">
        <title>Genome mining reveals unlocked bioactive potential of marine Gram-negative bacteria.</title>
        <authorList>
            <person name="Machado H."/>
            <person name="Sonnenschein E.C."/>
            <person name="Melchiorsen J."/>
            <person name="Gram L."/>
        </authorList>
    </citation>
    <scope>NUCLEOTIDE SEQUENCE [LARGE SCALE GENOMIC DNA]</scope>
    <source>
        <strain evidence="2 3">S4054</strain>
    </source>
</reference>
<feature type="coiled-coil region" evidence="1">
    <location>
        <begin position="2"/>
        <end position="29"/>
    </location>
</feature>
<proteinExistence type="predicted"/>
<dbReference type="EMBL" id="AUXW01000139">
    <property type="protein sequence ID" value="KKE84083.1"/>
    <property type="molecule type" value="Genomic_DNA"/>
</dbReference>
<organism evidence="2 3">
    <name type="scientific">Pseudoalteromonas luteoviolacea S4054</name>
    <dbReference type="NCBI Taxonomy" id="1129367"/>
    <lineage>
        <taxon>Bacteria</taxon>
        <taxon>Pseudomonadati</taxon>
        <taxon>Pseudomonadota</taxon>
        <taxon>Gammaproteobacteria</taxon>
        <taxon>Alteromonadales</taxon>
        <taxon>Pseudoalteromonadaceae</taxon>
        <taxon>Pseudoalteromonas</taxon>
    </lineage>
</organism>
<sequence>MKRFANKTRKKLSHEIEELKAQNASLFNALLGDSATVHNGIPNIYMQG</sequence>
<protein>
    <submittedName>
        <fullName evidence="2">Uncharacterized protein</fullName>
    </submittedName>
</protein>
<keyword evidence="1" id="KW-0175">Coiled coil</keyword>
<evidence type="ECO:0000313" key="3">
    <source>
        <dbReference type="Proteomes" id="UP000033434"/>
    </source>
</evidence>
<dbReference type="Proteomes" id="UP000033434">
    <property type="component" value="Unassembled WGS sequence"/>
</dbReference>